<sequence length="48" mass="5562">MTEESNLYSNSSSQADTYSEEDILINSEQGQLINRKHKSVVLELWTSW</sequence>
<accession>A0A9N9J1L3</accession>
<keyword evidence="3" id="KW-1185">Reference proteome</keyword>
<dbReference type="EMBL" id="CAJVPY010016585">
    <property type="protein sequence ID" value="CAG8757809.1"/>
    <property type="molecule type" value="Genomic_DNA"/>
</dbReference>
<name>A0A9N9J1L3_9GLOM</name>
<evidence type="ECO:0000256" key="1">
    <source>
        <dbReference type="SAM" id="MobiDB-lite"/>
    </source>
</evidence>
<gene>
    <name evidence="2" type="ORF">DERYTH_LOCUS17512</name>
</gene>
<feature type="compositionally biased region" description="Polar residues" evidence="1">
    <location>
        <begin position="1"/>
        <end position="17"/>
    </location>
</feature>
<reference evidence="2" key="1">
    <citation type="submission" date="2021-06" db="EMBL/GenBank/DDBJ databases">
        <authorList>
            <person name="Kallberg Y."/>
            <person name="Tangrot J."/>
            <person name="Rosling A."/>
        </authorList>
    </citation>
    <scope>NUCLEOTIDE SEQUENCE</scope>
    <source>
        <strain evidence="2">MA453B</strain>
    </source>
</reference>
<dbReference type="AlphaFoldDB" id="A0A9N9J1L3"/>
<protein>
    <submittedName>
        <fullName evidence="2">7734_t:CDS:1</fullName>
    </submittedName>
</protein>
<evidence type="ECO:0000313" key="3">
    <source>
        <dbReference type="Proteomes" id="UP000789405"/>
    </source>
</evidence>
<dbReference type="Proteomes" id="UP000789405">
    <property type="component" value="Unassembled WGS sequence"/>
</dbReference>
<organism evidence="2 3">
    <name type="scientific">Dentiscutata erythropus</name>
    <dbReference type="NCBI Taxonomy" id="1348616"/>
    <lineage>
        <taxon>Eukaryota</taxon>
        <taxon>Fungi</taxon>
        <taxon>Fungi incertae sedis</taxon>
        <taxon>Mucoromycota</taxon>
        <taxon>Glomeromycotina</taxon>
        <taxon>Glomeromycetes</taxon>
        <taxon>Diversisporales</taxon>
        <taxon>Gigasporaceae</taxon>
        <taxon>Dentiscutata</taxon>
    </lineage>
</organism>
<feature type="region of interest" description="Disordered" evidence="1">
    <location>
        <begin position="1"/>
        <end position="21"/>
    </location>
</feature>
<evidence type="ECO:0000313" key="2">
    <source>
        <dbReference type="EMBL" id="CAG8757809.1"/>
    </source>
</evidence>
<comment type="caution">
    <text evidence="2">The sequence shown here is derived from an EMBL/GenBank/DDBJ whole genome shotgun (WGS) entry which is preliminary data.</text>
</comment>
<proteinExistence type="predicted"/>